<protein>
    <submittedName>
        <fullName evidence="1">Uncharacterized protein</fullName>
    </submittedName>
</protein>
<dbReference type="AlphaFoldDB" id="A0A9X8Y7Q7"/>
<dbReference type="EMBL" id="SLUK01000009">
    <property type="protein sequence ID" value="TCL42630.1"/>
    <property type="molecule type" value="Genomic_DNA"/>
</dbReference>
<gene>
    <name evidence="1" type="ORF">EDD78_109101</name>
</gene>
<comment type="caution">
    <text evidence="1">The sequence shown here is derived from an EMBL/GenBank/DDBJ whole genome shotgun (WGS) entry which is preliminary data.</text>
</comment>
<name>A0A9X8Y7Q7_9FIRM</name>
<reference evidence="1 2" key="1">
    <citation type="submission" date="2019-03" db="EMBL/GenBank/DDBJ databases">
        <title>Genomic Encyclopedia of Type Strains, Phase IV (KMG-IV): sequencing the most valuable type-strain genomes for metagenomic binning, comparative biology and taxonomic classification.</title>
        <authorList>
            <person name="Goeker M."/>
        </authorList>
    </citation>
    <scope>NUCLEOTIDE SEQUENCE [LARGE SCALE GENOMIC DNA]</scope>
    <source>
        <strain evidence="1 2">DSM 100433</strain>
    </source>
</reference>
<sequence>MAIITVPTSRDIYIEINGQKLAVAQSYKVKTTRESRYVEAFGSEEPVGTIGGRTRHVVELSRVVISEGALSDGVDFYALSGFNLVIVKPDRKLIYSGCEWSEISENANLNDTVIEWISLVAQKRMEVR</sequence>
<dbReference type="OrthoDB" id="1848921at2"/>
<dbReference type="Proteomes" id="UP000294682">
    <property type="component" value="Unassembled WGS sequence"/>
</dbReference>
<accession>A0A9X8Y7Q7</accession>
<proteinExistence type="predicted"/>
<dbReference type="RefSeq" id="WP_079698671.1">
    <property type="nucleotide sequence ID" value="NZ_JADNAH010000059.1"/>
</dbReference>
<evidence type="ECO:0000313" key="2">
    <source>
        <dbReference type="Proteomes" id="UP000294682"/>
    </source>
</evidence>
<keyword evidence="2" id="KW-1185">Reference proteome</keyword>
<evidence type="ECO:0000313" key="1">
    <source>
        <dbReference type="EMBL" id="TCL42630.1"/>
    </source>
</evidence>
<organism evidence="1 2">
    <name type="scientific">Harryflintia acetispora</name>
    <dbReference type="NCBI Taxonomy" id="1849041"/>
    <lineage>
        <taxon>Bacteria</taxon>
        <taxon>Bacillati</taxon>
        <taxon>Bacillota</taxon>
        <taxon>Clostridia</taxon>
        <taxon>Eubacteriales</taxon>
        <taxon>Oscillospiraceae</taxon>
        <taxon>Harryflintia</taxon>
    </lineage>
</organism>